<gene>
    <name evidence="2" type="ORF">ENM15_08630</name>
</gene>
<dbReference type="EMBL" id="DRWR01000139">
    <property type="protein sequence ID" value="HHQ16861.1"/>
    <property type="molecule type" value="Genomic_DNA"/>
</dbReference>
<proteinExistence type="predicted"/>
<sequence length="302" mass="34857">MDNNIFTEYQHHLENLQKKLKHFEKFELNKIFTPSEEIIRLLSTINIEETTFEEIARLVEKDKNLCIRLLRIANSPVFGFSGRITSVEQALLLLGVKALRAVILTLPVLRKSRQFIPHLEDHSFKVGTGARILAEISELKSISEVATAGIVHDLGKTVIAEFLVREGEFGKKILRYLYTHKIGKAGLQKEREILGTDHVEIGEKLAKAWFFPERLIKLINSHHNPITSENNGIETKCIYIANLLSYFNLPEEFDKRKQEILSEEDLEMLNLFEISSSEINGIIENINKEWLTLKEFFFKLIL</sequence>
<dbReference type="PANTHER" id="PTHR33525">
    <property type="match status" value="1"/>
</dbReference>
<dbReference type="InterPro" id="IPR013976">
    <property type="entry name" value="HDOD"/>
</dbReference>
<name>A0A7V6CER5_9BACT</name>
<reference evidence="2" key="1">
    <citation type="journal article" date="2020" name="mSystems">
        <title>Genome- and Community-Level Interaction Insights into Carbon Utilization and Element Cycling Functions of Hydrothermarchaeota in Hydrothermal Sediment.</title>
        <authorList>
            <person name="Zhou Z."/>
            <person name="Liu Y."/>
            <person name="Xu W."/>
            <person name="Pan J."/>
            <person name="Luo Z.H."/>
            <person name="Li M."/>
        </authorList>
    </citation>
    <scope>NUCLEOTIDE SEQUENCE [LARGE SCALE GENOMIC DNA]</scope>
    <source>
        <strain evidence="2">SpSt-106</strain>
    </source>
</reference>
<dbReference type="SMART" id="SM00471">
    <property type="entry name" value="HDc"/>
    <property type="match status" value="1"/>
</dbReference>
<comment type="caution">
    <text evidence="2">The sequence shown here is derived from an EMBL/GenBank/DDBJ whole genome shotgun (WGS) entry which is preliminary data.</text>
</comment>
<dbReference type="Pfam" id="PF08668">
    <property type="entry name" value="HDOD"/>
    <property type="match status" value="1"/>
</dbReference>
<dbReference type="InterPro" id="IPR052340">
    <property type="entry name" value="RNase_Y/CdgJ"/>
</dbReference>
<evidence type="ECO:0000259" key="1">
    <source>
        <dbReference type="PROSITE" id="PS51833"/>
    </source>
</evidence>
<dbReference type="SUPFAM" id="SSF109604">
    <property type="entry name" value="HD-domain/PDEase-like"/>
    <property type="match status" value="1"/>
</dbReference>
<dbReference type="Gene3D" id="1.10.3210.10">
    <property type="entry name" value="Hypothetical protein af1432"/>
    <property type="match status" value="1"/>
</dbReference>
<evidence type="ECO:0000313" key="2">
    <source>
        <dbReference type="EMBL" id="HHQ16861.1"/>
    </source>
</evidence>
<organism evidence="2">
    <name type="scientific">Thermodesulfobacterium geofontis</name>
    <dbReference type="NCBI Taxonomy" id="1295609"/>
    <lineage>
        <taxon>Bacteria</taxon>
        <taxon>Pseudomonadati</taxon>
        <taxon>Thermodesulfobacteriota</taxon>
        <taxon>Thermodesulfobacteria</taxon>
        <taxon>Thermodesulfobacteriales</taxon>
        <taxon>Thermodesulfobacteriaceae</taxon>
        <taxon>Thermodesulfobacterium</taxon>
    </lineage>
</organism>
<dbReference type="AlphaFoldDB" id="A0A7V6CER5"/>
<dbReference type="PANTHER" id="PTHR33525:SF3">
    <property type="entry name" value="RIBONUCLEASE Y"/>
    <property type="match status" value="1"/>
</dbReference>
<feature type="domain" description="HDOD" evidence="1">
    <location>
        <begin position="31"/>
        <end position="225"/>
    </location>
</feature>
<accession>A0A7V6CER5</accession>
<protein>
    <submittedName>
        <fullName evidence="2">HDOD domain-containing protein</fullName>
    </submittedName>
</protein>
<dbReference type="PROSITE" id="PS51833">
    <property type="entry name" value="HDOD"/>
    <property type="match status" value="1"/>
</dbReference>
<dbReference type="InterPro" id="IPR003607">
    <property type="entry name" value="HD/PDEase_dom"/>
</dbReference>